<protein>
    <recommendedName>
        <fullName evidence="2">Glycosyltransferase subfamily 4-like N-terminal domain-containing protein</fullName>
    </recommendedName>
</protein>
<sequence length="127" mass="14677">MTRWNATCGVSVHAELIGREWVKKGHKLTVFAPRNYMRTTPVDVEDEDYVVRCYEDPKRGSSSTGGRRETKYPEVKHFDSEALLGGDYDFFVVQNLETLPMLDLLKIYPRIREKAKTVLVIHEGYLP</sequence>
<accession>X1PLM2</accession>
<dbReference type="AlphaFoldDB" id="X1PLM2"/>
<gene>
    <name evidence="1" type="ORF">S06H3_53521</name>
</gene>
<reference evidence="1" key="1">
    <citation type="journal article" date="2014" name="Front. Microbiol.">
        <title>High frequency of phylogenetically diverse reductive dehalogenase-homologous genes in deep subseafloor sedimentary metagenomes.</title>
        <authorList>
            <person name="Kawai M."/>
            <person name="Futagami T."/>
            <person name="Toyoda A."/>
            <person name="Takaki Y."/>
            <person name="Nishi S."/>
            <person name="Hori S."/>
            <person name="Arai W."/>
            <person name="Tsubouchi T."/>
            <person name="Morono Y."/>
            <person name="Uchiyama I."/>
            <person name="Ito T."/>
            <person name="Fujiyama A."/>
            <person name="Inagaki F."/>
            <person name="Takami H."/>
        </authorList>
    </citation>
    <scope>NUCLEOTIDE SEQUENCE</scope>
    <source>
        <strain evidence="1">Expedition CK06-06</strain>
    </source>
</reference>
<organism evidence="1">
    <name type="scientific">marine sediment metagenome</name>
    <dbReference type="NCBI Taxonomy" id="412755"/>
    <lineage>
        <taxon>unclassified sequences</taxon>
        <taxon>metagenomes</taxon>
        <taxon>ecological metagenomes</taxon>
    </lineage>
</organism>
<evidence type="ECO:0000313" key="1">
    <source>
        <dbReference type="EMBL" id="GAI57152.1"/>
    </source>
</evidence>
<dbReference type="EMBL" id="BARV01034126">
    <property type="protein sequence ID" value="GAI57152.1"/>
    <property type="molecule type" value="Genomic_DNA"/>
</dbReference>
<evidence type="ECO:0008006" key="2">
    <source>
        <dbReference type="Google" id="ProtNLM"/>
    </source>
</evidence>
<comment type="caution">
    <text evidence="1">The sequence shown here is derived from an EMBL/GenBank/DDBJ whole genome shotgun (WGS) entry which is preliminary data.</text>
</comment>
<feature type="non-terminal residue" evidence="1">
    <location>
        <position position="127"/>
    </location>
</feature>
<name>X1PLM2_9ZZZZ</name>
<proteinExistence type="predicted"/>